<dbReference type="SUPFAM" id="SSF69279">
    <property type="entry name" value="Phage tail proteins"/>
    <property type="match status" value="1"/>
</dbReference>
<gene>
    <name evidence="1" type="ORF">C1N32_20825</name>
</gene>
<protein>
    <recommendedName>
        <fullName evidence="3">Phage tail protein</fullName>
    </recommendedName>
</protein>
<reference evidence="1 2" key="1">
    <citation type="submission" date="2018-01" db="EMBL/GenBank/DDBJ databases">
        <title>Draft genome sequences of six Vibrio diazotrophicus strains isolated from deep-sea sediments of the Baltic Sea.</title>
        <authorList>
            <person name="Castillo D."/>
            <person name="Vandieken V."/>
            <person name="Chiang O."/>
            <person name="Middelboe M."/>
        </authorList>
    </citation>
    <scope>NUCLEOTIDE SEQUENCE [LARGE SCALE GENOMIC DNA]</scope>
    <source>
        <strain evidence="1 2">60.27F</strain>
    </source>
</reference>
<proteinExistence type="predicted"/>
<accession>A0A2J8HSH2</accession>
<name>A0A2J8HSH2_VIBDI</name>
<dbReference type="EMBL" id="POSK01000023">
    <property type="protein sequence ID" value="PNI01209.1"/>
    <property type="molecule type" value="Genomic_DNA"/>
</dbReference>
<dbReference type="OrthoDB" id="4070623at2"/>
<evidence type="ECO:0000313" key="2">
    <source>
        <dbReference type="Proteomes" id="UP000236449"/>
    </source>
</evidence>
<dbReference type="RefSeq" id="WP_102967315.1">
    <property type="nucleotide sequence ID" value="NZ_POSK01000023.1"/>
</dbReference>
<dbReference type="AlphaFoldDB" id="A0A2J8HSH2"/>
<evidence type="ECO:0000313" key="1">
    <source>
        <dbReference type="EMBL" id="PNI01209.1"/>
    </source>
</evidence>
<sequence>MIFKMQGDHAEELQQRLISWRITDDNGTISDRASLTFHADDLSFIPASGSEYSFWVQGEARGKWQVSAITEHFEPNRLEVQLSPAKFTTKDKTAWREPRKRTFPPATIGDVVNSVMSAHGYTVRVDPELANVKTEHLNQTEETDVAFIVRLAKRYDAVAKPFNGLYVFGLKGNINKLTGTNKPVAKITPAILVRGTGKLAHPTSIKYAGAKASYRVSETGENNEVVVGEAPYTFIKELFISPEEARANAMVRLQELARNGQEFTATIQGTKGFWSEGVMVLEGFNNPRAKGDWSLDTVTLSGSQTSYTIQIKATRPRG</sequence>
<dbReference type="Proteomes" id="UP000236449">
    <property type="component" value="Unassembled WGS sequence"/>
</dbReference>
<comment type="caution">
    <text evidence="1">The sequence shown here is derived from an EMBL/GenBank/DDBJ whole genome shotgun (WGS) entry which is preliminary data.</text>
</comment>
<evidence type="ECO:0008006" key="3">
    <source>
        <dbReference type="Google" id="ProtNLM"/>
    </source>
</evidence>
<organism evidence="1 2">
    <name type="scientific">Vibrio diazotrophicus</name>
    <dbReference type="NCBI Taxonomy" id="685"/>
    <lineage>
        <taxon>Bacteria</taxon>
        <taxon>Pseudomonadati</taxon>
        <taxon>Pseudomonadota</taxon>
        <taxon>Gammaproteobacteria</taxon>
        <taxon>Vibrionales</taxon>
        <taxon>Vibrionaceae</taxon>
        <taxon>Vibrio</taxon>
    </lineage>
</organism>